<comment type="caution">
    <text evidence="1">The sequence shown here is derived from an EMBL/GenBank/DDBJ whole genome shotgun (WGS) entry which is preliminary data.</text>
</comment>
<reference evidence="1 2" key="1">
    <citation type="journal article" date="2019" name="Sci. Rep.">
        <title>Orb-weaving spider Araneus ventricosus genome elucidates the spidroin gene catalogue.</title>
        <authorList>
            <person name="Kono N."/>
            <person name="Nakamura H."/>
            <person name="Ohtoshi R."/>
            <person name="Moran D.A.P."/>
            <person name="Shinohara A."/>
            <person name="Yoshida Y."/>
            <person name="Fujiwara M."/>
            <person name="Mori M."/>
            <person name="Tomita M."/>
            <person name="Arakawa K."/>
        </authorList>
    </citation>
    <scope>NUCLEOTIDE SEQUENCE [LARGE SCALE GENOMIC DNA]</scope>
</reference>
<evidence type="ECO:0000313" key="1">
    <source>
        <dbReference type="EMBL" id="GBM01625.1"/>
    </source>
</evidence>
<dbReference type="EMBL" id="BGPR01000171">
    <property type="protein sequence ID" value="GBM01625.1"/>
    <property type="molecule type" value="Genomic_DNA"/>
</dbReference>
<dbReference type="Proteomes" id="UP000499080">
    <property type="component" value="Unassembled WGS sequence"/>
</dbReference>
<dbReference type="OrthoDB" id="6617942at2759"/>
<organism evidence="1 2">
    <name type="scientific">Araneus ventricosus</name>
    <name type="common">Orbweaver spider</name>
    <name type="synonym">Epeira ventricosa</name>
    <dbReference type="NCBI Taxonomy" id="182803"/>
    <lineage>
        <taxon>Eukaryota</taxon>
        <taxon>Metazoa</taxon>
        <taxon>Ecdysozoa</taxon>
        <taxon>Arthropoda</taxon>
        <taxon>Chelicerata</taxon>
        <taxon>Arachnida</taxon>
        <taxon>Araneae</taxon>
        <taxon>Araneomorphae</taxon>
        <taxon>Entelegynae</taxon>
        <taxon>Araneoidea</taxon>
        <taxon>Araneidae</taxon>
        <taxon>Araneus</taxon>
    </lineage>
</organism>
<keyword evidence="2" id="KW-1185">Reference proteome</keyword>
<accession>A0A4Y2CE79</accession>
<protein>
    <submittedName>
        <fullName evidence="1">Uncharacterized protein</fullName>
    </submittedName>
</protein>
<evidence type="ECO:0000313" key="2">
    <source>
        <dbReference type="Proteomes" id="UP000499080"/>
    </source>
</evidence>
<name>A0A4Y2CE79_ARAVE</name>
<sequence>MVIGSLDRKVTLQKTKAAERKLKQERYEKRNKTLSGVSSSSMDLNNECKLKGRMCEHLDLSAPSAIAESGAQRVYSGTPGWGGGRHFFPCLHAEKRNVSQQSTRIDPQNADNVTVTPVVTKFSATARTLDQFGISDRAGAAIVSAELQDVGIIS</sequence>
<dbReference type="AlphaFoldDB" id="A0A4Y2CE79"/>
<gene>
    <name evidence="1" type="ORF">AVEN_60034_1</name>
</gene>
<proteinExistence type="predicted"/>